<gene>
    <name evidence="3" type="ORF">G5C65_35425</name>
</gene>
<dbReference type="RefSeq" id="WP_165303163.1">
    <property type="nucleotide sequence ID" value="NZ_JAAKZZ010000775.1"/>
</dbReference>
<organism evidence="3 4">
    <name type="scientific">Streptomyces boncukensis</name>
    <dbReference type="NCBI Taxonomy" id="2711219"/>
    <lineage>
        <taxon>Bacteria</taxon>
        <taxon>Bacillati</taxon>
        <taxon>Actinomycetota</taxon>
        <taxon>Actinomycetes</taxon>
        <taxon>Kitasatosporales</taxon>
        <taxon>Streptomycetaceae</taxon>
        <taxon>Streptomyces</taxon>
    </lineage>
</organism>
<sequence>MHRTRIAGLLVAAVLLAAGTACSSSDSPEPAASTSTPTDETTSAPAKVSKSETIRRCTNAVADRAADTSSGEVHSEPTPKPCAGLPDSEYLDAYMDGIRQANQAGRDELERQLDDATP</sequence>
<protein>
    <recommendedName>
        <fullName evidence="5">Lipoprotein</fullName>
    </recommendedName>
</protein>
<evidence type="ECO:0000313" key="4">
    <source>
        <dbReference type="Proteomes" id="UP000477722"/>
    </source>
</evidence>
<dbReference type="PROSITE" id="PS51257">
    <property type="entry name" value="PROKAR_LIPOPROTEIN"/>
    <property type="match status" value="1"/>
</dbReference>
<feature type="compositionally biased region" description="Basic and acidic residues" evidence="1">
    <location>
        <begin position="105"/>
        <end position="118"/>
    </location>
</feature>
<comment type="caution">
    <text evidence="3">The sequence shown here is derived from an EMBL/GenBank/DDBJ whole genome shotgun (WGS) entry which is preliminary data.</text>
</comment>
<feature type="chain" id="PRO_5026179286" description="Lipoprotein" evidence="2">
    <location>
        <begin position="24"/>
        <end position="118"/>
    </location>
</feature>
<evidence type="ECO:0000256" key="1">
    <source>
        <dbReference type="SAM" id="MobiDB-lite"/>
    </source>
</evidence>
<dbReference type="AlphaFoldDB" id="A0A6G4XA44"/>
<evidence type="ECO:0000313" key="3">
    <source>
        <dbReference type="EMBL" id="NGO73531.1"/>
    </source>
</evidence>
<reference evidence="3 4" key="1">
    <citation type="submission" date="2020-02" db="EMBL/GenBank/DDBJ databases">
        <title>Whole-genome analyses of novel actinobacteria.</title>
        <authorList>
            <person name="Sahin N."/>
            <person name="Tatar D."/>
        </authorList>
    </citation>
    <scope>NUCLEOTIDE SEQUENCE [LARGE SCALE GENOMIC DNA]</scope>
    <source>
        <strain evidence="3 4">SB3404</strain>
    </source>
</reference>
<dbReference type="EMBL" id="JAAKZZ010000775">
    <property type="protein sequence ID" value="NGO73531.1"/>
    <property type="molecule type" value="Genomic_DNA"/>
</dbReference>
<feature type="signal peptide" evidence="2">
    <location>
        <begin position="1"/>
        <end position="23"/>
    </location>
</feature>
<name>A0A6G4XA44_9ACTN</name>
<accession>A0A6G4XA44</accession>
<keyword evidence="2" id="KW-0732">Signal</keyword>
<keyword evidence="4" id="KW-1185">Reference proteome</keyword>
<feature type="compositionally biased region" description="Polar residues" evidence="1">
    <location>
        <begin position="21"/>
        <end position="44"/>
    </location>
</feature>
<feature type="region of interest" description="Disordered" evidence="1">
    <location>
        <begin position="21"/>
        <end position="118"/>
    </location>
</feature>
<dbReference type="Proteomes" id="UP000477722">
    <property type="component" value="Unassembled WGS sequence"/>
</dbReference>
<evidence type="ECO:0008006" key="5">
    <source>
        <dbReference type="Google" id="ProtNLM"/>
    </source>
</evidence>
<evidence type="ECO:0000256" key="2">
    <source>
        <dbReference type="SAM" id="SignalP"/>
    </source>
</evidence>
<proteinExistence type="predicted"/>